<protein>
    <submittedName>
        <fullName evidence="1">Cytidylyltransferase</fullName>
    </submittedName>
</protein>
<name>A0ABY2M0T6_9LEPT</name>
<dbReference type="Pfam" id="PF02348">
    <property type="entry name" value="CTP_transf_3"/>
    <property type="match status" value="1"/>
</dbReference>
<organism evidence="1 2">
    <name type="scientific">Leptospira yanagawae</name>
    <dbReference type="NCBI Taxonomy" id="293069"/>
    <lineage>
        <taxon>Bacteria</taxon>
        <taxon>Pseudomonadati</taxon>
        <taxon>Spirochaetota</taxon>
        <taxon>Spirochaetia</taxon>
        <taxon>Leptospirales</taxon>
        <taxon>Leptospiraceae</taxon>
        <taxon>Leptospira</taxon>
    </lineage>
</organism>
<dbReference type="RefSeq" id="WP_135637357.1">
    <property type="nucleotide sequence ID" value="NZ_RQFU01000026.1"/>
</dbReference>
<reference evidence="2" key="1">
    <citation type="journal article" date="2019" name="PLoS Negl. Trop. Dis.">
        <title>Revisiting the worldwide diversity of Leptospira species in the environment.</title>
        <authorList>
            <person name="Vincent A.T."/>
            <person name="Schiettekatte O."/>
            <person name="Bourhy P."/>
            <person name="Veyrier F.J."/>
            <person name="Picardeau M."/>
        </authorList>
    </citation>
    <scope>NUCLEOTIDE SEQUENCE [LARGE SCALE GENOMIC DNA]</scope>
    <source>
        <strain evidence="2">201800272</strain>
    </source>
</reference>
<comment type="caution">
    <text evidence="1">The sequence shown here is derived from an EMBL/GenBank/DDBJ whole genome shotgun (WGS) entry which is preliminary data.</text>
</comment>
<dbReference type="Proteomes" id="UP000298200">
    <property type="component" value="Unassembled WGS sequence"/>
</dbReference>
<accession>A0ABY2M0T6</accession>
<dbReference type="Gene3D" id="3.90.550.10">
    <property type="entry name" value="Spore Coat Polysaccharide Biosynthesis Protein SpsA, Chain A"/>
    <property type="match status" value="1"/>
</dbReference>
<dbReference type="PANTHER" id="PTHR21485">
    <property type="entry name" value="HAD SUPERFAMILY MEMBERS CMAS AND KDSC"/>
    <property type="match status" value="1"/>
</dbReference>
<dbReference type="SUPFAM" id="SSF53448">
    <property type="entry name" value="Nucleotide-diphospho-sugar transferases"/>
    <property type="match status" value="1"/>
</dbReference>
<evidence type="ECO:0000313" key="1">
    <source>
        <dbReference type="EMBL" id="TGL16959.1"/>
    </source>
</evidence>
<dbReference type="PANTHER" id="PTHR21485:SF3">
    <property type="entry name" value="N-ACYLNEURAMINATE CYTIDYLYLTRANSFERASE"/>
    <property type="match status" value="1"/>
</dbReference>
<keyword evidence="2" id="KW-1185">Reference proteome</keyword>
<dbReference type="InterPro" id="IPR003329">
    <property type="entry name" value="Cytidylyl_trans"/>
</dbReference>
<keyword evidence="1" id="KW-0808">Transferase</keyword>
<sequence>MIVALILGRKGSIGFPGKNTFPILGKPLAWYPMNVAKNTKEIDKIYLSTDDPELMKIAIEEGVEVIERPPHLATKEALGEHAYQHGFGIIKKQNLGVEIELVVLLFCNAATLTSKTVSEGIKLLREDSTADSAVTVSRYNMWSPLRARKKDSDGYLQPFVPFETFGDPKTLNCDRDSQGDVLFADMGVSIVRPQNLDHLEDGMLPQKWMGRKILPLYQEAGCDVDYEWQIPVVEWWLKKYGEFK</sequence>
<dbReference type="GO" id="GO:0016779">
    <property type="term" value="F:nucleotidyltransferase activity"/>
    <property type="evidence" value="ECO:0007669"/>
    <property type="project" value="UniProtKB-KW"/>
</dbReference>
<evidence type="ECO:0000313" key="2">
    <source>
        <dbReference type="Proteomes" id="UP000298200"/>
    </source>
</evidence>
<gene>
    <name evidence="1" type="ORF">EHQ46_17170</name>
</gene>
<dbReference type="InterPro" id="IPR029044">
    <property type="entry name" value="Nucleotide-diphossugar_trans"/>
</dbReference>
<dbReference type="InterPro" id="IPR050793">
    <property type="entry name" value="CMP-NeuNAc_synthase"/>
</dbReference>
<proteinExistence type="predicted"/>
<dbReference type="EMBL" id="RQFU01000026">
    <property type="protein sequence ID" value="TGL16959.1"/>
    <property type="molecule type" value="Genomic_DNA"/>
</dbReference>
<keyword evidence="1" id="KW-0548">Nucleotidyltransferase</keyword>